<dbReference type="AlphaFoldDB" id="A0A330GDI1"/>
<dbReference type="EMBL" id="QMDH01000009">
    <property type="protein sequence ID" value="RAZ70428.1"/>
    <property type="molecule type" value="Genomic_DNA"/>
</dbReference>
<gene>
    <name evidence="1" type="ORF">DP202_06855</name>
</gene>
<comment type="caution">
    <text evidence="1">The sequence shown here is derived from an EMBL/GenBank/DDBJ whole genome shotgun (WGS) entry which is preliminary data.</text>
</comment>
<evidence type="ECO:0000313" key="1">
    <source>
        <dbReference type="EMBL" id="RAZ70428.1"/>
    </source>
</evidence>
<dbReference type="RefSeq" id="WP_023098631.1">
    <property type="nucleotide sequence ID" value="NZ_CABMNQ010000009.1"/>
</dbReference>
<protein>
    <submittedName>
        <fullName evidence="1">Uncharacterized protein</fullName>
    </submittedName>
</protein>
<name>A0A330GDI1_ENTCL</name>
<sequence length="219" mass="24289">MANNYYDATGVLVLNQVTPVISALFGGFKLDASFPSEGQAYIALVAEDHNPSWEDLCEGLSELATSLDLPLPDDPLAVEPLLETLSRHFGTDQDEALAHLIEHHQFEDAADLDALFLIATRFDDGHGLQEIRFEGCWHCSKPRLFNFGGDAQFFSREFEAYCASGQALQFGDSVRQALLKQDLEAVANHFTREVHRLLAGIQDASVRAQTQKRMSALLH</sequence>
<reference evidence="1 2" key="1">
    <citation type="submission" date="2018-06" db="EMBL/GenBank/DDBJ databases">
        <title>ACT-28, a chromosomally-encoded AmpC with carbapenemase activity from Enterobacter kobei.</title>
        <authorList>
            <person name="Jousset A.B."/>
            <person name="Oueslati S."/>
            <person name="Bernabeu S."/>
            <person name="Takissian J."/>
            <person name="Creton E."/>
            <person name="Vogel A."/>
            <person name="Cotellon G."/>
            <person name="Bonnin R.A."/>
            <person name="Dortet L."/>
            <person name="Naas T."/>
        </authorList>
    </citation>
    <scope>NUCLEOTIDE SEQUENCE [LARGE SCALE GENOMIC DNA]</scope>
    <source>
        <strain evidence="1 2">99B3</strain>
    </source>
</reference>
<proteinExistence type="predicted"/>
<evidence type="ECO:0000313" key="2">
    <source>
        <dbReference type="Proteomes" id="UP000251576"/>
    </source>
</evidence>
<dbReference type="Proteomes" id="UP000251576">
    <property type="component" value="Unassembled WGS sequence"/>
</dbReference>
<accession>A0A330GDI1</accession>
<organism evidence="1 2">
    <name type="scientific">Enterobacter cloacae</name>
    <dbReference type="NCBI Taxonomy" id="550"/>
    <lineage>
        <taxon>Bacteria</taxon>
        <taxon>Pseudomonadati</taxon>
        <taxon>Pseudomonadota</taxon>
        <taxon>Gammaproteobacteria</taxon>
        <taxon>Enterobacterales</taxon>
        <taxon>Enterobacteriaceae</taxon>
        <taxon>Enterobacter</taxon>
        <taxon>Enterobacter cloacae complex</taxon>
    </lineage>
</organism>